<dbReference type="RefSeq" id="WP_188619595.1">
    <property type="nucleotide sequence ID" value="NZ_BMJE01000001.1"/>
</dbReference>
<evidence type="ECO:0000313" key="7">
    <source>
        <dbReference type="Proteomes" id="UP000615760"/>
    </source>
</evidence>
<organism evidence="6 7">
    <name type="scientific">Flavobacterium suaedae</name>
    <dbReference type="NCBI Taxonomy" id="1767027"/>
    <lineage>
        <taxon>Bacteria</taxon>
        <taxon>Pseudomonadati</taxon>
        <taxon>Bacteroidota</taxon>
        <taxon>Flavobacteriia</taxon>
        <taxon>Flavobacteriales</taxon>
        <taxon>Flavobacteriaceae</taxon>
        <taxon>Flavobacterium</taxon>
    </lineage>
</organism>
<feature type="transmembrane region" description="Helical" evidence="5">
    <location>
        <begin position="75"/>
        <end position="93"/>
    </location>
</feature>
<comment type="caution">
    <text evidence="6">The sequence shown here is derived from an EMBL/GenBank/DDBJ whole genome shotgun (WGS) entry which is preliminary data.</text>
</comment>
<keyword evidence="7" id="KW-1185">Reference proteome</keyword>
<reference evidence="7" key="1">
    <citation type="journal article" date="2019" name="Int. J. Syst. Evol. Microbiol.">
        <title>The Global Catalogue of Microorganisms (GCM) 10K type strain sequencing project: providing services to taxonomists for standard genome sequencing and annotation.</title>
        <authorList>
            <consortium name="The Broad Institute Genomics Platform"/>
            <consortium name="The Broad Institute Genome Sequencing Center for Infectious Disease"/>
            <person name="Wu L."/>
            <person name="Ma J."/>
        </authorList>
    </citation>
    <scope>NUCLEOTIDE SEQUENCE [LARGE SCALE GENOMIC DNA]</scope>
    <source>
        <strain evidence="7">CGMCC 1.15461</strain>
    </source>
</reference>
<proteinExistence type="predicted"/>
<evidence type="ECO:0000256" key="1">
    <source>
        <dbReference type="ARBA" id="ARBA00004141"/>
    </source>
</evidence>
<dbReference type="Pfam" id="PF09685">
    <property type="entry name" value="MamF_MmsF"/>
    <property type="match status" value="1"/>
</dbReference>
<sequence length="152" mass="17153">MEYTEGTVTKEKQVSIHPYEYEQASNGYLMAIVAVIVGVPLPIVNVLASLIYYLSNLKSSYFIKWHSLQAVLAQLIIVPFNSIAWGWTFAIMWQDSKVSVFFVIYIFFVLILNIAEFIAVIATSSKVRNGENVRWAVVANITDALCKPNNKN</sequence>
<evidence type="ECO:0000256" key="3">
    <source>
        <dbReference type="ARBA" id="ARBA00022989"/>
    </source>
</evidence>
<dbReference type="EMBL" id="BMJE01000001">
    <property type="protein sequence ID" value="GGB67607.1"/>
    <property type="molecule type" value="Genomic_DNA"/>
</dbReference>
<dbReference type="Proteomes" id="UP000615760">
    <property type="component" value="Unassembled WGS sequence"/>
</dbReference>
<feature type="transmembrane region" description="Helical" evidence="5">
    <location>
        <begin position="99"/>
        <end position="122"/>
    </location>
</feature>
<dbReference type="InterPro" id="IPR019109">
    <property type="entry name" value="MamF_MmsF"/>
</dbReference>
<feature type="transmembrane region" description="Helical" evidence="5">
    <location>
        <begin position="28"/>
        <end position="54"/>
    </location>
</feature>
<evidence type="ECO:0000256" key="5">
    <source>
        <dbReference type="SAM" id="Phobius"/>
    </source>
</evidence>
<accession>A0ABQ1JJK6</accession>
<evidence type="ECO:0008006" key="8">
    <source>
        <dbReference type="Google" id="ProtNLM"/>
    </source>
</evidence>
<comment type="subcellular location">
    <subcellularLocation>
        <location evidence="1">Membrane</location>
        <topology evidence="1">Multi-pass membrane protein</topology>
    </subcellularLocation>
</comment>
<keyword evidence="4 5" id="KW-0472">Membrane</keyword>
<name>A0ABQ1JJK6_9FLAO</name>
<keyword evidence="3 5" id="KW-1133">Transmembrane helix</keyword>
<keyword evidence="2 5" id="KW-0812">Transmembrane</keyword>
<evidence type="ECO:0000313" key="6">
    <source>
        <dbReference type="EMBL" id="GGB67607.1"/>
    </source>
</evidence>
<protein>
    <recommendedName>
        <fullName evidence="8">DUF4870 domain-containing protein</fullName>
    </recommendedName>
</protein>
<evidence type="ECO:0000256" key="4">
    <source>
        <dbReference type="ARBA" id="ARBA00023136"/>
    </source>
</evidence>
<evidence type="ECO:0000256" key="2">
    <source>
        <dbReference type="ARBA" id="ARBA00022692"/>
    </source>
</evidence>
<gene>
    <name evidence="6" type="ORF">GCM10007424_04450</name>
</gene>